<sequence length="43" mass="4413">MNVRKIMIAAALTAMTMSAAACNTVRGAGQDLESVANDVDEAT</sequence>
<keyword evidence="1" id="KW-0732">Signal</keyword>
<dbReference type="PROSITE" id="PS51257">
    <property type="entry name" value="PROKAR_LIPOPROTEIN"/>
    <property type="match status" value="1"/>
</dbReference>
<dbReference type="RefSeq" id="WP_278016570.1">
    <property type="nucleotide sequence ID" value="NZ_CP121106.1"/>
</dbReference>
<evidence type="ECO:0000313" key="3">
    <source>
        <dbReference type="Proteomes" id="UP001215827"/>
    </source>
</evidence>
<dbReference type="Proteomes" id="UP001215827">
    <property type="component" value="Chromosome"/>
</dbReference>
<evidence type="ECO:0008006" key="4">
    <source>
        <dbReference type="Google" id="ProtNLM"/>
    </source>
</evidence>
<keyword evidence="3" id="KW-1185">Reference proteome</keyword>
<name>A0ABY8FS88_9SPHN</name>
<reference evidence="2 3" key="1">
    <citation type="submission" date="2023-03" db="EMBL/GenBank/DDBJ databases">
        <title>Altererythrobacter sp. CAU 1644 isolated from sand.</title>
        <authorList>
            <person name="Kim W."/>
        </authorList>
    </citation>
    <scope>NUCLEOTIDE SEQUENCE [LARGE SCALE GENOMIC DNA]</scope>
    <source>
        <strain evidence="2 3">CAU 1644</strain>
    </source>
</reference>
<protein>
    <recommendedName>
        <fullName evidence="4">Entericidin EcnA/B family protein</fullName>
    </recommendedName>
</protein>
<dbReference type="EMBL" id="CP121106">
    <property type="protein sequence ID" value="WFL77878.1"/>
    <property type="molecule type" value="Genomic_DNA"/>
</dbReference>
<accession>A0ABY8FS88</accession>
<feature type="chain" id="PRO_5046251436" description="Entericidin EcnA/B family protein" evidence="1">
    <location>
        <begin position="22"/>
        <end position="43"/>
    </location>
</feature>
<gene>
    <name evidence="2" type="ORF">P7228_02070</name>
</gene>
<proteinExistence type="predicted"/>
<organism evidence="2 3">
    <name type="scientific">Altererythrobacter arenosus</name>
    <dbReference type="NCBI Taxonomy" id="3032592"/>
    <lineage>
        <taxon>Bacteria</taxon>
        <taxon>Pseudomonadati</taxon>
        <taxon>Pseudomonadota</taxon>
        <taxon>Alphaproteobacteria</taxon>
        <taxon>Sphingomonadales</taxon>
        <taxon>Erythrobacteraceae</taxon>
        <taxon>Altererythrobacter</taxon>
    </lineage>
</organism>
<evidence type="ECO:0000313" key="2">
    <source>
        <dbReference type="EMBL" id="WFL77878.1"/>
    </source>
</evidence>
<feature type="signal peptide" evidence="1">
    <location>
        <begin position="1"/>
        <end position="21"/>
    </location>
</feature>
<evidence type="ECO:0000256" key="1">
    <source>
        <dbReference type="SAM" id="SignalP"/>
    </source>
</evidence>